<name>A0A6P1MMN8_9FIRM</name>
<gene>
    <name evidence="10" type="ORF">Ami3637_07535</name>
</gene>
<reference evidence="10 11" key="1">
    <citation type="submission" date="2020-01" db="EMBL/GenBank/DDBJ databases">
        <title>Genomic analysis of Aminipila sp. CBA3637.</title>
        <authorList>
            <person name="Kim Y.B."/>
            <person name="Roh S.W."/>
        </authorList>
    </citation>
    <scope>NUCLEOTIDE SEQUENCE [LARGE SCALE GENOMIC DNA]</scope>
    <source>
        <strain evidence="10 11">CBA3637</strain>
    </source>
</reference>
<evidence type="ECO:0000256" key="4">
    <source>
        <dbReference type="ARBA" id="ARBA00022989"/>
    </source>
</evidence>
<evidence type="ECO:0000256" key="6">
    <source>
        <dbReference type="ARBA" id="ARBA00038076"/>
    </source>
</evidence>
<dbReference type="PANTHER" id="PTHR30572">
    <property type="entry name" value="MEMBRANE COMPONENT OF TRANSPORTER-RELATED"/>
    <property type="match status" value="1"/>
</dbReference>
<dbReference type="EMBL" id="CP047591">
    <property type="protein sequence ID" value="QHI72275.1"/>
    <property type="molecule type" value="Genomic_DNA"/>
</dbReference>
<dbReference type="Proteomes" id="UP000463883">
    <property type="component" value="Chromosome"/>
</dbReference>
<comment type="similarity">
    <text evidence="6">Belongs to the ABC-4 integral membrane protein family.</text>
</comment>
<keyword evidence="3 7" id="KW-0812">Transmembrane</keyword>
<evidence type="ECO:0000256" key="1">
    <source>
        <dbReference type="ARBA" id="ARBA00004651"/>
    </source>
</evidence>
<evidence type="ECO:0000256" key="2">
    <source>
        <dbReference type="ARBA" id="ARBA00022475"/>
    </source>
</evidence>
<dbReference type="InterPro" id="IPR003838">
    <property type="entry name" value="ABC3_permease_C"/>
</dbReference>
<keyword evidence="11" id="KW-1185">Reference proteome</keyword>
<dbReference type="KEGG" id="amic:Ami3637_07535"/>
<sequence>MLLIENIKLALSAIRVNKMRSFLTMLGIIIGISSVIAITSIGDSAKGAVSKEFEGYSANMYIMINWEMADDGIENNDLFYKEDLDALKERFPDQIKYVVPSSGSSSDTKIGRLKGKFDMTGVDANYFNYDVKNKIIYGRTINKSDVEGKKDVVVIDDKAAKFFFNKEDVVGKTIPVTLLGDNVDLTIVGVYKQEKSVFAGLDHSTSYTCYVPYTIAMYSDEGTQYINIYANEKMDQTKQAESFVEYLTKIKNEPKGFYRYETAESQLGMINNVLGILSIAIGAIAAISLLVGGIGIMNIMLVSVTERTREIGIRKSLGAQTNDILTQFLIEAMILSVIGGMIGTGIGIGIAAIGMTIAGVGVVINPMAILVAVTFSAVVGIFFGIFPARKAAKLDPIEALRYE</sequence>
<evidence type="ECO:0000256" key="5">
    <source>
        <dbReference type="ARBA" id="ARBA00023136"/>
    </source>
</evidence>
<dbReference type="InterPro" id="IPR025857">
    <property type="entry name" value="MacB_PCD"/>
</dbReference>
<organism evidence="10 11">
    <name type="scientific">Aminipila terrae</name>
    <dbReference type="NCBI Taxonomy" id="2697030"/>
    <lineage>
        <taxon>Bacteria</taxon>
        <taxon>Bacillati</taxon>
        <taxon>Bacillota</taxon>
        <taxon>Clostridia</taxon>
        <taxon>Peptostreptococcales</taxon>
        <taxon>Anaerovoracaceae</taxon>
        <taxon>Aminipila</taxon>
    </lineage>
</organism>
<keyword evidence="5 7" id="KW-0472">Membrane</keyword>
<dbReference type="RefSeq" id="WP_162362044.1">
    <property type="nucleotide sequence ID" value="NZ_CP047591.1"/>
</dbReference>
<evidence type="ECO:0000313" key="11">
    <source>
        <dbReference type="Proteomes" id="UP000463883"/>
    </source>
</evidence>
<evidence type="ECO:0000256" key="3">
    <source>
        <dbReference type="ARBA" id="ARBA00022692"/>
    </source>
</evidence>
<feature type="transmembrane region" description="Helical" evidence="7">
    <location>
        <begin position="21"/>
        <end position="42"/>
    </location>
</feature>
<accession>A0A6P1MMN8</accession>
<dbReference type="PANTHER" id="PTHR30572:SF4">
    <property type="entry name" value="ABC TRANSPORTER PERMEASE YTRF"/>
    <property type="match status" value="1"/>
</dbReference>
<evidence type="ECO:0000259" key="8">
    <source>
        <dbReference type="Pfam" id="PF02687"/>
    </source>
</evidence>
<feature type="domain" description="MacB-like periplasmic core" evidence="9">
    <location>
        <begin position="21"/>
        <end position="235"/>
    </location>
</feature>
<feature type="transmembrane region" description="Helical" evidence="7">
    <location>
        <begin position="363"/>
        <end position="386"/>
    </location>
</feature>
<proteinExistence type="inferred from homology"/>
<feature type="transmembrane region" description="Helical" evidence="7">
    <location>
        <begin position="273"/>
        <end position="303"/>
    </location>
</feature>
<evidence type="ECO:0000313" key="10">
    <source>
        <dbReference type="EMBL" id="QHI72275.1"/>
    </source>
</evidence>
<dbReference type="Pfam" id="PF02687">
    <property type="entry name" value="FtsX"/>
    <property type="match status" value="1"/>
</dbReference>
<dbReference type="Pfam" id="PF12704">
    <property type="entry name" value="MacB_PCD"/>
    <property type="match status" value="1"/>
</dbReference>
<dbReference type="AlphaFoldDB" id="A0A6P1MMN8"/>
<evidence type="ECO:0000259" key="9">
    <source>
        <dbReference type="Pfam" id="PF12704"/>
    </source>
</evidence>
<keyword evidence="4 7" id="KW-1133">Transmembrane helix</keyword>
<dbReference type="GO" id="GO:0022857">
    <property type="term" value="F:transmembrane transporter activity"/>
    <property type="evidence" value="ECO:0007669"/>
    <property type="project" value="TreeGrafter"/>
</dbReference>
<evidence type="ECO:0000256" key="7">
    <source>
        <dbReference type="SAM" id="Phobius"/>
    </source>
</evidence>
<protein>
    <submittedName>
        <fullName evidence="10">FtsX-like permease family protein</fullName>
    </submittedName>
</protein>
<feature type="domain" description="ABC3 transporter permease C-terminal" evidence="8">
    <location>
        <begin position="283"/>
        <end position="396"/>
    </location>
</feature>
<keyword evidence="2" id="KW-1003">Cell membrane</keyword>
<dbReference type="GO" id="GO:0005886">
    <property type="term" value="C:plasma membrane"/>
    <property type="evidence" value="ECO:0007669"/>
    <property type="project" value="UniProtKB-SubCell"/>
</dbReference>
<comment type="subcellular location">
    <subcellularLocation>
        <location evidence="1">Cell membrane</location>
        <topology evidence="1">Multi-pass membrane protein</topology>
    </subcellularLocation>
</comment>
<feature type="transmembrane region" description="Helical" evidence="7">
    <location>
        <begin position="324"/>
        <end position="357"/>
    </location>
</feature>
<dbReference type="InterPro" id="IPR050250">
    <property type="entry name" value="Macrolide_Exporter_MacB"/>
</dbReference>